<gene>
    <name evidence="6" type="ORF">LXT12_20270</name>
</gene>
<dbReference type="InterPro" id="IPR023753">
    <property type="entry name" value="FAD/NAD-binding_dom"/>
</dbReference>
<dbReference type="InterPro" id="IPR016156">
    <property type="entry name" value="FAD/NAD-linked_Rdtase_dimer_sf"/>
</dbReference>
<name>A0ABS8XFB5_9BURK</name>
<comment type="caution">
    <text evidence="6">The sequence shown here is derived from an EMBL/GenBank/DDBJ whole genome shotgun (WGS) entry which is preliminary data.</text>
</comment>
<feature type="domain" description="Flavocytochrome c sulphide dehydrogenase flavin-binding" evidence="4">
    <location>
        <begin position="350"/>
        <end position="415"/>
    </location>
</feature>
<feature type="domain" description="Sulfide dehydrogenase [flavocytochrome c] flavoprotein chain central" evidence="5">
    <location>
        <begin position="161"/>
        <end position="273"/>
    </location>
</feature>
<proteinExistence type="predicted"/>
<dbReference type="InterPro" id="IPR052541">
    <property type="entry name" value="SQRD"/>
</dbReference>
<dbReference type="InterPro" id="IPR015323">
    <property type="entry name" value="FlavoCytC_S_DH_flav-bd"/>
</dbReference>
<dbReference type="InterPro" id="IPR037092">
    <property type="entry name" value="FlavoCytC_S_DH_flav-bd_sf"/>
</dbReference>
<dbReference type="Gene3D" id="3.90.760.10">
    <property type="entry name" value="Flavocytochrome c sulphide dehydrogenase, flavin-binding domain"/>
    <property type="match status" value="1"/>
</dbReference>
<evidence type="ECO:0000313" key="6">
    <source>
        <dbReference type="EMBL" id="MCE4539591.1"/>
    </source>
</evidence>
<dbReference type="RefSeq" id="WP_233394111.1">
    <property type="nucleotide sequence ID" value="NZ_JAJTWT010000009.1"/>
</dbReference>
<dbReference type="Pfam" id="PF09242">
    <property type="entry name" value="FCSD-flav_bind"/>
    <property type="match status" value="1"/>
</dbReference>
<dbReference type="Proteomes" id="UP001201463">
    <property type="component" value="Unassembled WGS sequence"/>
</dbReference>
<evidence type="ECO:0000313" key="7">
    <source>
        <dbReference type="Proteomes" id="UP001201463"/>
    </source>
</evidence>
<sequence>MIGRRGFVGAAGLALAGCAGRPPRARLGRIVVVGGGFGGATAARHLRLWGGEAVDVTLVEREAAFVSCPMSNLVVGGLRGMDFITHGYGALEALGVRRLRAEVAAIDPVGHAVALADGRSLAWDRLVLAPGIDFMLDGLPGLAAAFASGRAVHAWKAGAQTVALRRRLEALPDGGVVLISIPSSPYRCPPAPYERACLIASWLRRARPRAKLLVLDANPEIQSKRALFERAFAEHHAGLLEYRPNAELQEVLPDGTARFEFEDVKADVLNLIPPQRAGDLVRELATVNRRWVPVDWLTMQARGAPGVHVVGDALLSAPASPKSGHLANQQAKVAAAAVLQQLRGEPVDASPVVTNTCYSFVTPTQAGHVASVHRYDAAEKTMKPVPGAASLSATASAAEAELAWGWAESIWADSLG</sequence>
<evidence type="ECO:0000259" key="3">
    <source>
        <dbReference type="Pfam" id="PF07992"/>
    </source>
</evidence>
<evidence type="ECO:0000256" key="1">
    <source>
        <dbReference type="ARBA" id="ARBA00022630"/>
    </source>
</evidence>
<dbReference type="InterPro" id="IPR036188">
    <property type="entry name" value="FAD/NAD-bd_sf"/>
</dbReference>
<dbReference type="SUPFAM" id="SSF55424">
    <property type="entry name" value="FAD/NAD-linked reductases, dimerisation (C-terminal) domain"/>
    <property type="match status" value="1"/>
</dbReference>
<organism evidence="6 7">
    <name type="scientific">Pelomonas caseinilytica</name>
    <dbReference type="NCBI Taxonomy" id="2906763"/>
    <lineage>
        <taxon>Bacteria</taxon>
        <taxon>Pseudomonadati</taxon>
        <taxon>Pseudomonadota</taxon>
        <taxon>Betaproteobacteria</taxon>
        <taxon>Burkholderiales</taxon>
        <taxon>Sphaerotilaceae</taxon>
        <taxon>Roseateles</taxon>
    </lineage>
</organism>
<reference evidence="6 7" key="1">
    <citation type="submission" date="2021-12" db="EMBL/GenBank/DDBJ databases">
        <title>Genome seq of p7.</title>
        <authorList>
            <person name="Seo T."/>
        </authorList>
    </citation>
    <scope>NUCLEOTIDE SEQUENCE [LARGE SCALE GENOMIC DNA]</scope>
    <source>
        <strain evidence="6 7">P7</strain>
    </source>
</reference>
<dbReference type="PANTHER" id="PTHR43755">
    <property type="match status" value="1"/>
</dbReference>
<evidence type="ECO:0000259" key="5">
    <source>
        <dbReference type="Pfam" id="PF21706"/>
    </source>
</evidence>
<dbReference type="SUPFAM" id="SSF51905">
    <property type="entry name" value="FAD/NAD(P)-binding domain"/>
    <property type="match status" value="2"/>
</dbReference>
<evidence type="ECO:0000259" key="4">
    <source>
        <dbReference type="Pfam" id="PF09242"/>
    </source>
</evidence>
<dbReference type="InterPro" id="IPR049386">
    <property type="entry name" value="FCSD_central"/>
</dbReference>
<dbReference type="PROSITE" id="PS51257">
    <property type="entry name" value="PROKAR_LIPOPROTEIN"/>
    <property type="match status" value="1"/>
</dbReference>
<dbReference type="EMBL" id="JAJTWT010000009">
    <property type="protein sequence ID" value="MCE4539591.1"/>
    <property type="molecule type" value="Genomic_DNA"/>
</dbReference>
<feature type="domain" description="FAD/NAD(P)-binding" evidence="3">
    <location>
        <begin position="29"/>
        <end position="151"/>
    </location>
</feature>
<keyword evidence="7" id="KW-1185">Reference proteome</keyword>
<accession>A0ABS8XFB5</accession>
<protein>
    <submittedName>
        <fullName evidence="6">NAD(P)/FAD-dependent oxidoreductase</fullName>
    </submittedName>
</protein>
<dbReference type="Gene3D" id="3.50.50.60">
    <property type="entry name" value="FAD/NAD(P)-binding domain"/>
    <property type="match status" value="2"/>
</dbReference>
<keyword evidence="2" id="KW-0274">FAD</keyword>
<evidence type="ECO:0000256" key="2">
    <source>
        <dbReference type="ARBA" id="ARBA00022827"/>
    </source>
</evidence>
<dbReference type="Pfam" id="PF07992">
    <property type="entry name" value="Pyr_redox_2"/>
    <property type="match status" value="1"/>
</dbReference>
<keyword evidence="1" id="KW-0285">Flavoprotein</keyword>
<dbReference type="PANTHER" id="PTHR43755:SF1">
    <property type="entry name" value="FAD-DEPENDENT PYRIDINE NUCLEOTIDE-DISULPHIDE OXIDOREDUCTASE"/>
    <property type="match status" value="1"/>
</dbReference>
<dbReference type="Pfam" id="PF21706">
    <property type="entry name" value="FCSD_central"/>
    <property type="match status" value="1"/>
</dbReference>